<feature type="domain" description="Reverse transcriptase" evidence="1">
    <location>
        <begin position="1"/>
        <end position="93"/>
    </location>
</feature>
<reference evidence="2" key="1">
    <citation type="submission" date="2014-11" db="EMBL/GenBank/DDBJ databases">
        <authorList>
            <person name="Amaro Gonzalez C."/>
        </authorList>
    </citation>
    <scope>NUCLEOTIDE SEQUENCE</scope>
</reference>
<dbReference type="PANTHER" id="PTHR31635">
    <property type="entry name" value="REVERSE TRANSCRIPTASE DOMAIN-CONTAINING PROTEIN-RELATED"/>
    <property type="match status" value="1"/>
</dbReference>
<dbReference type="PANTHER" id="PTHR31635:SF196">
    <property type="entry name" value="REVERSE TRANSCRIPTASE DOMAIN-CONTAINING PROTEIN-RELATED"/>
    <property type="match status" value="1"/>
</dbReference>
<proteinExistence type="predicted"/>
<protein>
    <recommendedName>
        <fullName evidence="1">Reverse transcriptase domain-containing protein</fullName>
    </recommendedName>
</protein>
<reference evidence="2" key="2">
    <citation type="journal article" date="2015" name="Fish Shellfish Immunol.">
        <title>Early steps in the European eel (Anguilla anguilla)-Vibrio vulnificus interaction in the gills: Role of the RtxA13 toxin.</title>
        <authorList>
            <person name="Callol A."/>
            <person name="Pajuelo D."/>
            <person name="Ebbesson L."/>
            <person name="Teles M."/>
            <person name="MacKenzie S."/>
            <person name="Amaro C."/>
        </authorList>
    </citation>
    <scope>NUCLEOTIDE SEQUENCE</scope>
</reference>
<dbReference type="AlphaFoldDB" id="A0A0E9QB61"/>
<name>A0A0E9QB61_ANGAN</name>
<accession>A0A0E9QB61</accession>
<evidence type="ECO:0000259" key="1">
    <source>
        <dbReference type="PROSITE" id="PS50878"/>
    </source>
</evidence>
<dbReference type="SUPFAM" id="SSF56672">
    <property type="entry name" value="DNA/RNA polymerases"/>
    <property type="match status" value="1"/>
</dbReference>
<dbReference type="EMBL" id="GBXM01094451">
    <property type="protein sequence ID" value="JAH14126.1"/>
    <property type="molecule type" value="Transcribed_RNA"/>
</dbReference>
<dbReference type="Pfam" id="PF00078">
    <property type="entry name" value="RVT_1"/>
    <property type="match status" value="1"/>
</dbReference>
<dbReference type="InterPro" id="IPR000477">
    <property type="entry name" value="RT_dom"/>
</dbReference>
<dbReference type="PROSITE" id="PS50878">
    <property type="entry name" value="RT_POL"/>
    <property type="match status" value="1"/>
</dbReference>
<dbReference type="InterPro" id="IPR043502">
    <property type="entry name" value="DNA/RNA_pol_sf"/>
</dbReference>
<organism evidence="2">
    <name type="scientific">Anguilla anguilla</name>
    <name type="common">European freshwater eel</name>
    <name type="synonym">Muraena anguilla</name>
    <dbReference type="NCBI Taxonomy" id="7936"/>
    <lineage>
        <taxon>Eukaryota</taxon>
        <taxon>Metazoa</taxon>
        <taxon>Chordata</taxon>
        <taxon>Craniata</taxon>
        <taxon>Vertebrata</taxon>
        <taxon>Euteleostomi</taxon>
        <taxon>Actinopterygii</taxon>
        <taxon>Neopterygii</taxon>
        <taxon>Teleostei</taxon>
        <taxon>Anguilliformes</taxon>
        <taxon>Anguillidae</taxon>
        <taxon>Anguilla</taxon>
    </lineage>
</organism>
<sequence>MVRCLYAKSLVQVNVNGQLTECFEVHRGVKQGCPLSAALYVISISPLVKIIQNDKRLEGVKVGNERVIISAYADDITVFVKSQTELDIIYETF</sequence>
<evidence type="ECO:0000313" key="2">
    <source>
        <dbReference type="EMBL" id="JAH14126.1"/>
    </source>
</evidence>